<reference evidence="2 3" key="1">
    <citation type="submission" date="2015-04" db="EMBL/GenBank/DDBJ databases">
        <title>Taxonomic description and genome sequence of Salinicoccus sediminis sp. nov., a novel hyper halotolerant bacterium isolated from marine sediment.</title>
        <authorList>
            <person name="Mathan Kumar R."/>
            <person name="Kaur G."/>
            <person name="Kumar N."/>
            <person name="Kumar A."/>
            <person name="Singh N.K."/>
            <person name="Kaur N."/>
            <person name="Mayilraj S."/>
        </authorList>
    </citation>
    <scope>NUCLEOTIDE SEQUENCE [LARGE SCALE GENOMIC DNA]</scope>
    <source>
        <strain evidence="2 3">SV-16</strain>
    </source>
</reference>
<comment type="caution">
    <text evidence="2">The sequence shown here is derived from an EMBL/GenBank/DDBJ whole genome shotgun (WGS) entry which is preliminary data.</text>
</comment>
<accession>A0A0M2SR14</accession>
<name>A0A0M2SR14_9STAP</name>
<keyword evidence="3" id="KW-1185">Reference proteome</keyword>
<dbReference type="CDD" id="cd04301">
    <property type="entry name" value="NAT_SF"/>
    <property type="match status" value="1"/>
</dbReference>
<dbReference type="AlphaFoldDB" id="A0A0M2SR14"/>
<dbReference type="OrthoDB" id="948250at2"/>
<dbReference type="SUPFAM" id="SSF55729">
    <property type="entry name" value="Acyl-CoA N-acyltransferases (Nat)"/>
    <property type="match status" value="1"/>
</dbReference>
<dbReference type="PANTHER" id="PTHR43415:SF3">
    <property type="entry name" value="GNAT-FAMILY ACETYLTRANSFERASE"/>
    <property type="match status" value="1"/>
</dbReference>
<dbReference type="EMBL" id="LAYZ01000001">
    <property type="protein sequence ID" value="KKK35422.1"/>
    <property type="molecule type" value="Genomic_DNA"/>
</dbReference>
<dbReference type="PANTHER" id="PTHR43415">
    <property type="entry name" value="SPERMIDINE N(1)-ACETYLTRANSFERASE"/>
    <property type="match status" value="1"/>
</dbReference>
<organism evidence="2 3">
    <name type="scientific">Salinicoccus sediminis</name>
    <dbReference type="NCBI Taxonomy" id="1432562"/>
    <lineage>
        <taxon>Bacteria</taxon>
        <taxon>Bacillati</taxon>
        <taxon>Bacillota</taxon>
        <taxon>Bacilli</taxon>
        <taxon>Bacillales</taxon>
        <taxon>Staphylococcaceae</taxon>
        <taxon>Salinicoccus</taxon>
    </lineage>
</organism>
<dbReference type="RefSeq" id="WP_046511180.1">
    <property type="nucleotide sequence ID" value="NZ_LAYZ01000001.1"/>
</dbReference>
<dbReference type="PROSITE" id="PS51186">
    <property type="entry name" value="GNAT"/>
    <property type="match status" value="1"/>
</dbReference>
<dbReference type="Gene3D" id="3.40.630.30">
    <property type="match status" value="1"/>
</dbReference>
<evidence type="ECO:0000313" key="3">
    <source>
        <dbReference type="Proteomes" id="UP000034287"/>
    </source>
</evidence>
<proteinExistence type="predicted"/>
<dbReference type="InterPro" id="IPR016181">
    <property type="entry name" value="Acyl_CoA_acyltransferase"/>
</dbReference>
<dbReference type="InterPro" id="IPR000182">
    <property type="entry name" value="GNAT_dom"/>
</dbReference>
<feature type="domain" description="N-acetyltransferase" evidence="1">
    <location>
        <begin position="1"/>
        <end position="164"/>
    </location>
</feature>
<sequence>MKIRELHINDTESFIKLNKKIDDSGYMLYDPGERQITADKQKKAIMQISEDESMKFLVAEIDGALTGYIGAFRGKLNRNKHSAYLVLGVDEIHRGKGIASRLFNAIFAWAENEGVSRLELTVIKENIPAFNLYKKMGFELEGEKVHSLMIDGEPVNEYYLYKMI</sequence>
<protein>
    <submittedName>
        <fullName evidence="2">Acetyltransferase</fullName>
    </submittedName>
</protein>
<evidence type="ECO:0000313" key="2">
    <source>
        <dbReference type="EMBL" id="KKK35422.1"/>
    </source>
</evidence>
<keyword evidence="2" id="KW-0808">Transferase</keyword>
<dbReference type="Proteomes" id="UP000034287">
    <property type="component" value="Unassembled WGS sequence"/>
</dbReference>
<evidence type="ECO:0000259" key="1">
    <source>
        <dbReference type="PROSITE" id="PS51186"/>
    </source>
</evidence>
<gene>
    <name evidence="2" type="ORF">WN59_00900</name>
</gene>
<dbReference type="GO" id="GO:0016747">
    <property type="term" value="F:acyltransferase activity, transferring groups other than amino-acyl groups"/>
    <property type="evidence" value="ECO:0007669"/>
    <property type="project" value="InterPro"/>
</dbReference>
<dbReference type="PATRIC" id="fig|1432562.3.peg.186"/>
<dbReference type="Pfam" id="PF00583">
    <property type="entry name" value="Acetyltransf_1"/>
    <property type="match status" value="1"/>
</dbReference>
<dbReference type="STRING" id="1432562.WN59_00900"/>